<dbReference type="PANTHER" id="PTHR21107:SF2">
    <property type="entry name" value="CYTOCHROME C OXIDASE ASSEMBLY PROTEIN COX19"/>
    <property type="match status" value="1"/>
</dbReference>
<evidence type="ECO:0000256" key="3">
    <source>
        <dbReference type="ARBA" id="ARBA00023157"/>
    </source>
</evidence>
<keyword evidence="3" id="KW-1015">Disulfide bond</keyword>
<dbReference type="AlphaFoldDB" id="A0A7S1KUC5"/>
<dbReference type="GO" id="GO:0033617">
    <property type="term" value="P:mitochondrial respiratory chain complex IV assembly"/>
    <property type="evidence" value="ECO:0007669"/>
    <property type="project" value="TreeGrafter"/>
</dbReference>
<sequence length="130" mass="14729">MSAPSKGTSGNASISSGPINGSFPVDRLHECSHHIQTYFQCLQKHNNYASMCKKETRMYLECRRDNGLMTKRDFRDADVELDGGDFIIGGDDDSLRGGQSRRASSEGVRDFEEWRRKREINKRLDPQGTV</sequence>
<evidence type="ECO:0000313" key="6">
    <source>
        <dbReference type="EMBL" id="CAD9086385.1"/>
    </source>
</evidence>
<dbReference type="PANTHER" id="PTHR21107">
    <property type="entry name" value="CYTOCHROME C OXIDASE ASSEMBLY PROTEIN COX19"/>
    <property type="match status" value="1"/>
</dbReference>
<proteinExistence type="inferred from homology"/>
<dbReference type="GO" id="GO:0005758">
    <property type="term" value="C:mitochondrial intermembrane space"/>
    <property type="evidence" value="ECO:0007669"/>
    <property type="project" value="TreeGrafter"/>
</dbReference>
<dbReference type="InterPro" id="IPR051383">
    <property type="entry name" value="COX19"/>
</dbReference>
<organism evidence="6">
    <name type="scientific">Percolomonas cosmopolitus</name>
    <dbReference type="NCBI Taxonomy" id="63605"/>
    <lineage>
        <taxon>Eukaryota</taxon>
        <taxon>Discoba</taxon>
        <taxon>Heterolobosea</taxon>
        <taxon>Tetramitia</taxon>
        <taxon>Eutetramitia</taxon>
        <taxon>Percolomonadidae</taxon>
        <taxon>Percolomonas</taxon>
    </lineage>
</organism>
<dbReference type="EMBL" id="HBGD01011643">
    <property type="protein sequence ID" value="CAD9086385.1"/>
    <property type="molecule type" value="Transcribed_RNA"/>
</dbReference>
<evidence type="ECO:0000256" key="1">
    <source>
        <dbReference type="ARBA" id="ARBA00004496"/>
    </source>
</evidence>
<feature type="region of interest" description="Disordered" evidence="5">
    <location>
        <begin position="90"/>
        <end position="110"/>
    </location>
</feature>
<comment type="similarity">
    <text evidence="4">Belongs to the COX19 family.</text>
</comment>
<gene>
    <name evidence="6" type="ORF">PCOS0759_LOCUS9639</name>
</gene>
<evidence type="ECO:0008006" key="7">
    <source>
        <dbReference type="Google" id="ProtNLM"/>
    </source>
</evidence>
<evidence type="ECO:0000256" key="5">
    <source>
        <dbReference type="SAM" id="MobiDB-lite"/>
    </source>
</evidence>
<reference evidence="6" key="1">
    <citation type="submission" date="2021-01" db="EMBL/GenBank/DDBJ databases">
        <authorList>
            <person name="Corre E."/>
            <person name="Pelletier E."/>
            <person name="Niang G."/>
            <person name="Scheremetjew M."/>
            <person name="Finn R."/>
            <person name="Kale V."/>
            <person name="Holt S."/>
            <person name="Cochrane G."/>
            <person name="Meng A."/>
            <person name="Brown T."/>
            <person name="Cohen L."/>
        </authorList>
    </citation>
    <scope>NUCLEOTIDE SEQUENCE</scope>
    <source>
        <strain evidence="6">WS</strain>
    </source>
</reference>
<accession>A0A7S1KUC5</accession>
<evidence type="ECO:0000256" key="2">
    <source>
        <dbReference type="ARBA" id="ARBA00022490"/>
    </source>
</evidence>
<evidence type="ECO:0000256" key="4">
    <source>
        <dbReference type="ARBA" id="ARBA00038223"/>
    </source>
</evidence>
<keyword evidence="2" id="KW-0963">Cytoplasm</keyword>
<comment type="subcellular location">
    <subcellularLocation>
        <location evidence="1">Cytoplasm</location>
    </subcellularLocation>
</comment>
<protein>
    <recommendedName>
        <fullName evidence="7">CHCH domain-containing protein</fullName>
    </recommendedName>
</protein>
<name>A0A7S1KUC5_9EUKA</name>